<dbReference type="PANTHER" id="PTHR36191">
    <property type="entry name" value="ENDO/EXONUCLEASE/PHOSPHATASE DOMAIN-CONTAINING PROTEIN-RELATED"/>
    <property type="match status" value="1"/>
</dbReference>
<protein>
    <submittedName>
        <fullName evidence="5">Oncoprotein-induced transcript 3 protein-like</fullName>
    </submittedName>
</protein>
<reference evidence="5" key="1">
    <citation type="submission" date="2025-08" db="UniProtKB">
        <authorList>
            <consortium name="RefSeq"/>
        </authorList>
    </citation>
    <scope>IDENTIFICATION</scope>
</reference>
<evidence type="ECO:0000256" key="2">
    <source>
        <dbReference type="ARBA" id="ARBA00023157"/>
    </source>
</evidence>
<proteinExistence type="predicted"/>
<dbReference type="KEGG" id="char:116220036"/>
<evidence type="ECO:0000313" key="4">
    <source>
        <dbReference type="Proteomes" id="UP000515152"/>
    </source>
</evidence>
<dbReference type="PANTHER" id="PTHR36191:SF4">
    <property type="entry name" value="VWFD DOMAIN-CONTAINING PROTEIN"/>
    <property type="match status" value="1"/>
</dbReference>
<organism evidence="4 5">
    <name type="scientific">Clupea harengus</name>
    <name type="common">Atlantic herring</name>
    <dbReference type="NCBI Taxonomy" id="7950"/>
    <lineage>
        <taxon>Eukaryota</taxon>
        <taxon>Metazoa</taxon>
        <taxon>Chordata</taxon>
        <taxon>Craniata</taxon>
        <taxon>Vertebrata</taxon>
        <taxon>Euteleostomi</taxon>
        <taxon>Actinopterygii</taxon>
        <taxon>Neopterygii</taxon>
        <taxon>Teleostei</taxon>
        <taxon>Clupei</taxon>
        <taxon>Clupeiformes</taxon>
        <taxon>Clupeoidei</taxon>
        <taxon>Clupeidae</taxon>
        <taxon>Clupea</taxon>
    </lineage>
</organism>
<gene>
    <name evidence="5" type="primary">LOC116220036</name>
</gene>
<dbReference type="AlphaFoldDB" id="A0A6P8EXQ4"/>
<dbReference type="Pfam" id="PF23283">
    <property type="entry name" value="D8C_UMOD"/>
    <property type="match status" value="1"/>
</dbReference>
<sequence>MNISNTGSVATSPAFDPCHRYSVLDDAWRAANNTIHDNYNILKCDTNVYWQGWYRMFYQGTDAHMPEYCVRMNRCGSHAPLWLNGTHPRVGEGIVTRQVCGHWKWGSSNAEDCCNFANPPVRIKACPGNYYVYEFERPFYCYLAYCTDVGDIAFNMKAPEPTDGPTPQPNIGTTARLPSSVFYPFGPGDSYSSRVDDGSTSINTAQSFRYFRQALTRIYYLI</sequence>
<name>A0A6P8EXQ4_CLUHA</name>
<dbReference type="GeneID" id="116220036"/>
<evidence type="ECO:0000259" key="3">
    <source>
        <dbReference type="Pfam" id="PF23283"/>
    </source>
</evidence>
<dbReference type="RefSeq" id="XP_031421038.1">
    <property type="nucleotide sequence ID" value="XM_031565178.1"/>
</dbReference>
<evidence type="ECO:0000256" key="1">
    <source>
        <dbReference type="ARBA" id="ARBA00022729"/>
    </source>
</evidence>
<evidence type="ECO:0000313" key="5">
    <source>
        <dbReference type="RefSeq" id="XP_031421038.1"/>
    </source>
</evidence>
<dbReference type="InterPro" id="IPR057774">
    <property type="entry name" value="D8C_UMOD/GP2/OIT3-like"/>
</dbReference>
<keyword evidence="4" id="KW-1185">Reference proteome</keyword>
<accession>A0A6P8EXQ4</accession>
<keyword evidence="2" id="KW-1015">Disulfide bond</keyword>
<dbReference type="OrthoDB" id="2015116at2759"/>
<dbReference type="Proteomes" id="UP000515152">
    <property type="component" value="Chromosome 1"/>
</dbReference>
<keyword evidence="1" id="KW-0732">Signal</keyword>
<feature type="domain" description="UMOD/GP2/OIT3-like D8C" evidence="3">
    <location>
        <begin position="54"/>
        <end position="147"/>
    </location>
</feature>